<dbReference type="OrthoDB" id="2195984at2759"/>
<organism evidence="1 2">
    <name type="scientific">Pseudoloma neurophilia</name>
    <dbReference type="NCBI Taxonomy" id="146866"/>
    <lineage>
        <taxon>Eukaryota</taxon>
        <taxon>Fungi</taxon>
        <taxon>Fungi incertae sedis</taxon>
        <taxon>Microsporidia</taxon>
        <taxon>Pseudoloma</taxon>
    </lineage>
</organism>
<comment type="caution">
    <text evidence="1">The sequence shown here is derived from an EMBL/GenBank/DDBJ whole genome shotgun (WGS) entry which is preliminary data.</text>
</comment>
<dbReference type="Proteomes" id="UP000051530">
    <property type="component" value="Unassembled WGS sequence"/>
</dbReference>
<evidence type="ECO:0000313" key="1">
    <source>
        <dbReference type="EMBL" id="KRH93151.1"/>
    </source>
</evidence>
<keyword evidence="2" id="KW-1185">Reference proteome</keyword>
<feature type="non-terminal residue" evidence="1">
    <location>
        <position position="1"/>
    </location>
</feature>
<sequence>EELFELAKYSDKQKVAAIIARCDQSLQTWYFERGSQQSLPTEWSEFKEMFIQQAADSGLEKVEKYKDESWGNYLKRLKMEAQRRKLDDNEVLKVLKGREAPSK</sequence>
<dbReference type="AlphaFoldDB" id="A0A0R0M146"/>
<evidence type="ECO:0000313" key="2">
    <source>
        <dbReference type="Proteomes" id="UP000051530"/>
    </source>
</evidence>
<protein>
    <submittedName>
        <fullName evidence="1">Uncharacterized protein</fullName>
    </submittedName>
</protein>
<name>A0A0R0M146_9MICR</name>
<gene>
    <name evidence="1" type="ORF">M153_14070001</name>
</gene>
<accession>A0A0R0M146</accession>
<proteinExistence type="predicted"/>
<dbReference type="VEuPathDB" id="MicrosporidiaDB:M153_14070001"/>
<reference evidence="1 2" key="1">
    <citation type="submission" date="2015-07" db="EMBL/GenBank/DDBJ databases">
        <title>The genome of Pseudoloma neurophilia, a relevant intracellular parasite of the zebrafish.</title>
        <authorList>
            <person name="Ndikumana S."/>
            <person name="Pelin A."/>
            <person name="Sanders J."/>
            <person name="Corradi N."/>
        </authorList>
    </citation>
    <scope>NUCLEOTIDE SEQUENCE [LARGE SCALE GENOMIC DNA]</scope>
    <source>
        <strain evidence="1 2">MK1</strain>
    </source>
</reference>
<dbReference type="EMBL" id="LGUB01000466">
    <property type="protein sequence ID" value="KRH93151.1"/>
    <property type="molecule type" value="Genomic_DNA"/>
</dbReference>